<dbReference type="Pfam" id="PF00430">
    <property type="entry name" value="ATP-synt_B"/>
    <property type="match status" value="1"/>
</dbReference>
<comment type="subcellular location">
    <subcellularLocation>
        <location evidence="1">Cell inner membrane</location>
        <topology evidence="1">Single-pass membrane protein</topology>
    </subcellularLocation>
    <subcellularLocation>
        <location evidence="15">Cell membrane</location>
        <topology evidence="15">Single-pass membrane protein</topology>
    </subcellularLocation>
</comment>
<evidence type="ECO:0000256" key="9">
    <source>
        <dbReference type="ARBA" id="ARBA00023065"/>
    </source>
</evidence>
<keyword evidence="3 15" id="KW-0813">Transport</keyword>
<evidence type="ECO:0000313" key="18">
    <source>
        <dbReference type="EMBL" id="PNG27840.1"/>
    </source>
</evidence>
<comment type="function">
    <text evidence="12 15">F(1)F(0) ATP synthase produces ATP from ADP in the presence of a proton or sodium gradient. F-type ATPases consist of two structural domains, F(1) containing the extramembraneous catalytic core and F(0) containing the membrane proton channel, linked together by a central stalk and a peripheral stalk. During catalysis, ATP synthesis in the catalytic domain of F(1) is coupled via a rotary mechanism of the central stalk subunits to proton translocation.</text>
</comment>
<evidence type="ECO:0000256" key="6">
    <source>
        <dbReference type="ARBA" id="ARBA00022692"/>
    </source>
</evidence>
<dbReference type="CDD" id="cd06503">
    <property type="entry name" value="ATP-synt_Fo_b"/>
    <property type="match status" value="1"/>
</dbReference>
<evidence type="ECO:0000313" key="19">
    <source>
        <dbReference type="Proteomes" id="UP000236286"/>
    </source>
</evidence>
<keyword evidence="17" id="KW-0175">Coiled coil</keyword>
<comment type="subunit">
    <text evidence="14 15">F-type ATPases have 2 components, F(1) - the catalytic core - and F(0) - the membrane proton channel. F(1) has five subunits: alpha(3), beta(3), gamma(1), delta(1), epsilon(1). F(0) has three main subunits: a(1), b(2) and c(10-14). The alpha and beta chains form an alternating ring which encloses part of the gamma chain. F(1) is attached to F(0) by a central stalk formed by the gamma and epsilon chains, while a peripheral stalk is formed by the delta and b chains.</text>
</comment>
<accession>A0A2J7TM52</accession>
<keyword evidence="9 15" id="KW-0406">Ion transport</keyword>
<comment type="similarity">
    <text evidence="2 15 16">Belongs to the ATPase B chain family.</text>
</comment>
<keyword evidence="7 15" id="KW-0375">Hydrogen ion transport</keyword>
<feature type="transmembrane region" description="Helical" evidence="15">
    <location>
        <begin position="6"/>
        <end position="24"/>
    </location>
</feature>
<keyword evidence="5 15" id="KW-0138">CF(0)</keyword>
<gene>
    <name evidence="15" type="primary">atpF</name>
    <name evidence="18" type="ORF">CR492_02790</name>
</gene>
<evidence type="ECO:0000256" key="4">
    <source>
        <dbReference type="ARBA" id="ARBA00022475"/>
    </source>
</evidence>
<comment type="caution">
    <text evidence="18">The sequence shown here is derived from an EMBL/GenBank/DDBJ whole genome shotgun (WGS) entry which is preliminary data.</text>
</comment>
<evidence type="ECO:0000256" key="2">
    <source>
        <dbReference type="ARBA" id="ARBA00005513"/>
    </source>
</evidence>
<dbReference type="GO" id="GO:0046961">
    <property type="term" value="F:proton-transporting ATPase activity, rotational mechanism"/>
    <property type="evidence" value="ECO:0007669"/>
    <property type="project" value="TreeGrafter"/>
</dbReference>
<reference evidence="18 19" key="1">
    <citation type="submission" date="2017-10" db="EMBL/GenBank/DDBJ databases">
        <title>Genome announcement of Methylocella silvestris TVC from permafrost.</title>
        <authorList>
            <person name="Wang J."/>
            <person name="Geng K."/>
            <person name="Ul-Haque F."/>
            <person name="Crombie A.T."/>
            <person name="Street L.E."/>
            <person name="Wookey P.A."/>
            <person name="Murrell J.C."/>
            <person name="Pratscher J."/>
        </authorList>
    </citation>
    <scope>NUCLEOTIDE SEQUENCE [LARGE SCALE GENOMIC DNA]</scope>
    <source>
        <strain evidence="18 19">TVC</strain>
    </source>
</reference>
<dbReference type="PANTHER" id="PTHR33445:SF1">
    <property type="entry name" value="ATP SYNTHASE SUBUNIT B"/>
    <property type="match status" value="1"/>
</dbReference>
<keyword evidence="6 15" id="KW-0812">Transmembrane</keyword>
<dbReference type="AlphaFoldDB" id="A0A2J7TM52"/>
<evidence type="ECO:0000256" key="17">
    <source>
        <dbReference type="SAM" id="Coils"/>
    </source>
</evidence>
<evidence type="ECO:0000256" key="10">
    <source>
        <dbReference type="ARBA" id="ARBA00023136"/>
    </source>
</evidence>
<keyword evidence="8 15" id="KW-1133">Transmembrane helix</keyword>
<evidence type="ECO:0000256" key="5">
    <source>
        <dbReference type="ARBA" id="ARBA00022547"/>
    </source>
</evidence>
<organism evidence="18 19">
    <name type="scientific">Methylocella silvestris</name>
    <dbReference type="NCBI Taxonomy" id="199596"/>
    <lineage>
        <taxon>Bacteria</taxon>
        <taxon>Pseudomonadati</taxon>
        <taxon>Pseudomonadota</taxon>
        <taxon>Alphaproteobacteria</taxon>
        <taxon>Hyphomicrobiales</taxon>
        <taxon>Beijerinckiaceae</taxon>
        <taxon>Methylocella</taxon>
    </lineage>
</organism>
<keyword evidence="4 15" id="KW-1003">Cell membrane</keyword>
<dbReference type="InterPro" id="IPR002146">
    <property type="entry name" value="ATP_synth_b/b'su_bac/chlpt"/>
</dbReference>
<dbReference type="RefSeq" id="WP_102842149.1">
    <property type="nucleotide sequence ID" value="NZ_PDZR01000001.1"/>
</dbReference>
<evidence type="ECO:0000256" key="14">
    <source>
        <dbReference type="ARBA" id="ARBA00025830"/>
    </source>
</evidence>
<feature type="coiled-coil region" evidence="17">
    <location>
        <begin position="36"/>
        <end position="114"/>
    </location>
</feature>
<keyword evidence="18" id="KW-0378">Hydrolase</keyword>
<sequence length="160" mass="16903">MLNAESFVAFGFLLLVGLFAYLGVHKKLGAALDGRAERIKAELAEAERLRAEAEAVLASFGKKLQEAEAEAAAVIAQAHAEADRLAKEAAVRLSEFVERRTKQAQEKIAAAEAQATSDVRAAAADAATKAAGLVLREEAKGPFGEQLISSSIGDLKSLFH</sequence>
<dbReference type="GO" id="GO:0045259">
    <property type="term" value="C:proton-transporting ATP synthase complex"/>
    <property type="evidence" value="ECO:0007669"/>
    <property type="project" value="UniProtKB-KW"/>
</dbReference>
<keyword evidence="11 15" id="KW-0066">ATP synthesis</keyword>
<keyword evidence="10 15" id="KW-0472">Membrane</keyword>
<dbReference type="Proteomes" id="UP000236286">
    <property type="component" value="Unassembled WGS sequence"/>
</dbReference>
<dbReference type="GO" id="GO:0005886">
    <property type="term" value="C:plasma membrane"/>
    <property type="evidence" value="ECO:0007669"/>
    <property type="project" value="UniProtKB-SubCell"/>
</dbReference>
<evidence type="ECO:0000256" key="12">
    <source>
        <dbReference type="ARBA" id="ARBA00025198"/>
    </source>
</evidence>
<evidence type="ECO:0000256" key="11">
    <source>
        <dbReference type="ARBA" id="ARBA00023310"/>
    </source>
</evidence>
<name>A0A2J7TM52_METSI</name>
<evidence type="ECO:0000256" key="7">
    <source>
        <dbReference type="ARBA" id="ARBA00022781"/>
    </source>
</evidence>
<dbReference type="InterPro" id="IPR050059">
    <property type="entry name" value="ATP_synthase_B_chain"/>
</dbReference>
<comment type="function">
    <text evidence="13">Component of the F(0) channel, it forms part of the peripheral stalk, linking F(1) to F(0). The b'-subunit is a diverged and duplicated form of b found in plants and photosynthetic bacteria.</text>
</comment>
<evidence type="ECO:0000256" key="16">
    <source>
        <dbReference type="RuleBase" id="RU003848"/>
    </source>
</evidence>
<dbReference type="HAMAP" id="MF_01398">
    <property type="entry name" value="ATP_synth_b_bprime"/>
    <property type="match status" value="1"/>
</dbReference>
<protein>
    <recommendedName>
        <fullName evidence="15">ATP synthase subunit b</fullName>
    </recommendedName>
    <alternativeName>
        <fullName evidence="15">ATP synthase F(0) sector subunit b</fullName>
    </alternativeName>
    <alternativeName>
        <fullName evidence="15">ATPase subunit I</fullName>
    </alternativeName>
    <alternativeName>
        <fullName evidence="15">F-type ATPase subunit b</fullName>
        <shortName evidence="15">F-ATPase subunit b</shortName>
    </alternativeName>
</protein>
<evidence type="ECO:0000256" key="8">
    <source>
        <dbReference type="ARBA" id="ARBA00022989"/>
    </source>
</evidence>
<dbReference type="GO" id="GO:0046933">
    <property type="term" value="F:proton-transporting ATP synthase activity, rotational mechanism"/>
    <property type="evidence" value="ECO:0007669"/>
    <property type="project" value="UniProtKB-UniRule"/>
</dbReference>
<evidence type="ECO:0000256" key="15">
    <source>
        <dbReference type="HAMAP-Rule" id="MF_01398"/>
    </source>
</evidence>
<proteinExistence type="inferred from homology"/>
<evidence type="ECO:0000256" key="1">
    <source>
        <dbReference type="ARBA" id="ARBA00004377"/>
    </source>
</evidence>
<evidence type="ECO:0000256" key="13">
    <source>
        <dbReference type="ARBA" id="ARBA00025614"/>
    </source>
</evidence>
<evidence type="ECO:0000256" key="3">
    <source>
        <dbReference type="ARBA" id="ARBA00022448"/>
    </source>
</evidence>
<dbReference type="GO" id="GO:0016787">
    <property type="term" value="F:hydrolase activity"/>
    <property type="evidence" value="ECO:0007669"/>
    <property type="project" value="UniProtKB-KW"/>
</dbReference>
<dbReference type="PANTHER" id="PTHR33445">
    <property type="entry name" value="ATP SYNTHASE SUBUNIT B', CHLOROPLASTIC"/>
    <property type="match status" value="1"/>
</dbReference>
<dbReference type="EMBL" id="PDZR01000001">
    <property type="protein sequence ID" value="PNG27840.1"/>
    <property type="molecule type" value="Genomic_DNA"/>
</dbReference>